<feature type="domain" description="TcaA 4th" evidence="3">
    <location>
        <begin position="335"/>
        <end position="405"/>
    </location>
</feature>
<protein>
    <recommendedName>
        <fullName evidence="3">TcaA 4th domain-containing protein</fullName>
    </recommendedName>
</protein>
<dbReference type="eggNOG" id="COG4640">
    <property type="taxonomic scope" value="Bacteria"/>
</dbReference>
<keyword evidence="2" id="KW-1133">Transmembrane helix</keyword>
<dbReference type="KEGG" id="pdo:PSDT_0626"/>
<dbReference type="PATRIC" id="fig|864564.6.peg.692"/>
<keyword evidence="5" id="KW-1185">Reference proteome</keyword>
<keyword evidence="2" id="KW-0812">Transmembrane</keyword>
<evidence type="ECO:0000313" key="4">
    <source>
        <dbReference type="EMBL" id="EFT84014.1"/>
    </source>
</evidence>
<feature type="region of interest" description="Disordered" evidence="1">
    <location>
        <begin position="33"/>
        <end position="90"/>
    </location>
</feature>
<evidence type="ECO:0000256" key="2">
    <source>
        <dbReference type="SAM" id="Phobius"/>
    </source>
</evidence>
<dbReference type="RefSeq" id="WP_006290494.1">
    <property type="nucleotide sequence ID" value="NZ_AP012333.1"/>
</dbReference>
<sequence length="565" mass="61109">MNEKEQWVAAFQEAMGRNPSPREFMDGKAAGFSLDSLPASTPQAFDESVDRVEGGSKVENVESDGQAEAQTGRMPVEEAQTGRVDEPTGRILTPQSATQAETTVLPPVTAPAVQTAPAPAVMPARIPPQNQAASASATATSATATKKKMPVWGKVLIAVFAFLVVAFIVFYFIGSQYFSRQSVVNRYIEASHQGPQAVLKYQVWADDNRGISPADLAYADQGKIQMPTQKEVFEGSAMRNVGHTLLIFPDWKVVVKPASATLKTNTSGLDLTINGHKVGTSQSSSYQKIFSHLYPGTYVFAASGKVNNQDINVSTSKDLTAGNQEIRLAVRYISFDVLSNLSDGDLYVGGQKVSTLSDGTGSVTKLPVAESADVYVRKSFADGTSVKTKTTKASDISDGETVYLNAAHILDRDTANDLMTKAHGMLQYYADNQTTASDLDDVFLGGTSNKFYSDVKNNIDLNMTNAKNRKADSITFSDVNVTKVTQTGKNTYKVDFTLKEDFYYSYNSDDDNSGDIIENLTWSANVKYVGGSSSYDENGTAYVSDFRVVSPNGNGKVTHTENTIE</sequence>
<evidence type="ECO:0000256" key="1">
    <source>
        <dbReference type="SAM" id="MobiDB-lite"/>
    </source>
</evidence>
<reference evidence="4 5" key="1">
    <citation type="submission" date="2010-12" db="EMBL/GenBank/DDBJ databases">
        <authorList>
            <person name="Muzny D."/>
            <person name="Qin X."/>
            <person name="Buhay C."/>
            <person name="Dugan-Rocha S."/>
            <person name="Ding Y."/>
            <person name="Chen G."/>
            <person name="Hawes A."/>
            <person name="Holder M."/>
            <person name="Jhangiani S."/>
            <person name="Johnson A."/>
            <person name="Khan Z."/>
            <person name="Li Z."/>
            <person name="Liu W."/>
            <person name="Liu X."/>
            <person name="Perez L."/>
            <person name="Shen H."/>
            <person name="Wang Q."/>
            <person name="Watt J."/>
            <person name="Xi L."/>
            <person name="Xin Y."/>
            <person name="Zhou J."/>
            <person name="Deng J."/>
            <person name="Jiang H."/>
            <person name="Liu Y."/>
            <person name="Qu J."/>
            <person name="Song X.-Z."/>
            <person name="Zhang L."/>
            <person name="Villasana D."/>
            <person name="Johnson A."/>
            <person name="Liu J."/>
            <person name="Liyanage D."/>
            <person name="Lorensuhewa L."/>
            <person name="Robinson T."/>
            <person name="Song A."/>
            <person name="Song B.-B."/>
            <person name="Dinh H."/>
            <person name="Thornton R."/>
            <person name="Coyle M."/>
            <person name="Francisco L."/>
            <person name="Jackson L."/>
            <person name="Javaid M."/>
            <person name="Korchina V."/>
            <person name="Kovar C."/>
            <person name="Mata R."/>
            <person name="Mathew T."/>
            <person name="Ngo R."/>
            <person name="Nguyen L."/>
            <person name="Nguyen N."/>
            <person name="Okwuonu G."/>
            <person name="Ongeri F."/>
            <person name="Pham C."/>
            <person name="Simmons D."/>
            <person name="Wilczek-Boney K."/>
            <person name="Hale W."/>
            <person name="Jakkamsetti A."/>
            <person name="Pham P."/>
            <person name="Ruth R."/>
            <person name="San Lucas F."/>
            <person name="Warren J."/>
            <person name="Zhang J."/>
            <person name="Zhao Z."/>
            <person name="Zhou C."/>
            <person name="Zhu D."/>
            <person name="Lee S."/>
            <person name="Bess C."/>
            <person name="Blankenburg K."/>
            <person name="Forbes L."/>
            <person name="Fu Q."/>
            <person name="Gubbala S."/>
            <person name="Hirani K."/>
            <person name="Jayaseelan J.C."/>
            <person name="Lara F."/>
            <person name="Munidasa M."/>
            <person name="Palculict T."/>
            <person name="Patil S."/>
            <person name="Pu L.-L."/>
            <person name="Saada N."/>
            <person name="Tang L."/>
            <person name="Weissenberger G."/>
            <person name="Zhu Y."/>
            <person name="Hemphill L."/>
            <person name="Shang Y."/>
            <person name="Youmans B."/>
            <person name="Ayvaz T."/>
            <person name="Ross M."/>
            <person name="Santibanez J."/>
            <person name="Aqrawi P."/>
            <person name="Gross S."/>
            <person name="Joshi V."/>
            <person name="Fowler G."/>
            <person name="Nazareth L."/>
            <person name="Reid J."/>
            <person name="Worley K."/>
            <person name="Petrosino J."/>
            <person name="Highlander S."/>
            <person name="Gibbs R."/>
        </authorList>
    </citation>
    <scope>NUCLEOTIDE SEQUENCE [LARGE SCALE GENOMIC DNA]</scope>
    <source>
        <strain evidence="4 5">DSM 10105</strain>
    </source>
</reference>
<name>E6JZG8_PARDN</name>
<gene>
    <name evidence="4" type="ORF">HMPREF0620_1019</name>
</gene>
<evidence type="ECO:0000313" key="5">
    <source>
        <dbReference type="Proteomes" id="UP000004946"/>
    </source>
</evidence>
<keyword evidence="2" id="KW-0472">Membrane</keyword>
<dbReference type="AlphaFoldDB" id="E6JZG8"/>
<proteinExistence type="predicted"/>
<dbReference type="HOGENOM" id="CLU_482203_0_0_11"/>
<feature type="transmembrane region" description="Helical" evidence="2">
    <location>
        <begin position="155"/>
        <end position="174"/>
    </location>
</feature>
<dbReference type="EMBL" id="AEON01000001">
    <property type="protein sequence ID" value="EFT84014.1"/>
    <property type="molecule type" value="Genomic_DNA"/>
</dbReference>
<dbReference type="Pfam" id="PF22820">
    <property type="entry name" value="TcaA_3rd_4th"/>
    <property type="match status" value="1"/>
</dbReference>
<feature type="compositionally biased region" description="Basic and acidic residues" evidence="1">
    <location>
        <begin position="48"/>
        <end position="60"/>
    </location>
</feature>
<organism evidence="4 5">
    <name type="scientific">Parascardovia denticolens DSM 10105 = JCM 12538</name>
    <dbReference type="NCBI Taxonomy" id="864564"/>
    <lineage>
        <taxon>Bacteria</taxon>
        <taxon>Bacillati</taxon>
        <taxon>Actinomycetota</taxon>
        <taxon>Actinomycetes</taxon>
        <taxon>Bifidobacteriales</taxon>
        <taxon>Bifidobacteriaceae</taxon>
        <taxon>Parascardovia</taxon>
    </lineage>
</organism>
<comment type="caution">
    <text evidence="4">The sequence shown here is derived from an EMBL/GenBank/DDBJ whole genome shotgun (WGS) entry which is preliminary data.</text>
</comment>
<evidence type="ECO:0000259" key="3">
    <source>
        <dbReference type="Pfam" id="PF22820"/>
    </source>
</evidence>
<accession>E6JZG8</accession>
<dbReference type="Proteomes" id="UP000004946">
    <property type="component" value="Chromosome"/>
</dbReference>
<dbReference type="InterPro" id="IPR054530">
    <property type="entry name" value="TcaA_4th"/>
</dbReference>